<dbReference type="SMART" id="SM00244">
    <property type="entry name" value="PHB"/>
    <property type="match status" value="1"/>
</dbReference>
<evidence type="ECO:0000259" key="2">
    <source>
        <dbReference type="SMART" id="SM00244"/>
    </source>
</evidence>
<dbReference type="InterPro" id="IPR050710">
    <property type="entry name" value="Band7/mec-2_domain"/>
</dbReference>
<dbReference type="OrthoDB" id="434619at2759"/>
<dbReference type="KEGG" id="shs:STEHIDRAFT_87309"/>
<feature type="domain" description="Band 7" evidence="2">
    <location>
        <begin position="37"/>
        <end position="195"/>
    </location>
</feature>
<dbReference type="PANTHER" id="PTHR43327">
    <property type="entry name" value="STOMATIN-LIKE PROTEIN 2, MITOCHONDRIAL"/>
    <property type="match status" value="1"/>
</dbReference>
<dbReference type="PANTHER" id="PTHR43327:SF10">
    <property type="entry name" value="STOMATIN-LIKE PROTEIN 2, MITOCHONDRIAL"/>
    <property type="match status" value="1"/>
</dbReference>
<dbReference type="GO" id="GO:0016020">
    <property type="term" value="C:membrane"/>
    <property type="evidence" value="ECO:0007669"/>
    <property type="project" value="InterPro"/>
</dbReference>
<dbReference type="InterPro" id="IPR001972">
    <property type="entry name" value="Stomatin_HflK_fam"/>
</dbReference>
<evidence type="ECO:0000313" key="3">
    <source>
        <dbReference type="EMBL" id="EIM80346.1"/>
    </source>
</evidence>
<reference evidence="4" key="1">
    <citation type="journal article" date="2012" name="Science">
        <title>The Paleozoic origin of enzymatic lignin decomposition reconstructed from 31 fungal genomes.</title>
        <authorList>
            <person name="Floudas D."/>
            <person name="Binder M."/>
            <person name="Riley R."/>
            <person name="Barry K."/>
            <person name="Blanchette R.A."/>
            <person name="Henrissat B."/>
            <person name="Martinez A.T."/>
            <person name="Otillar R."/>
            <person name="Spatafora J.W."/>
            <person name="Yadav J.S."/>
            <person name="Aerts A."/>
            <person name="Benoit I."/>
            <person name="Boyd A."/>
            <person name="Carlson A."/>
            <person name="Copeland A."/>
            <person name="Coutinho P.M."/>
            <person name="de Vries R.P."/>
            <person name="Ferreira P."/>
            <person name="Findley K."/>
            <person name="Foster B."/>
            <person name="Gaskell J."/>
            <person name="Glotzer D."/>
            <person name="Gorecki P."/>
            <person name="Heitman J."/>
            <person name="Hesse C."/>
            <person name="Hori C."/>
            <person name="Igarashi K."/>
            <person name="Jurgens J.A."/>
            <person name="Kallen N."/>
            <person name="Kersten P."/>
            <person name="Kohler A."/>
            <person name="Kuees U."/>
            <person name="Kumar T.K.A."/>
            <person name="Kuo A."/>
            <person name="LaButti K."/>
            <person name="Larrondo L.F."/>
            <person name="Lindquist E."/>
            <person name="Ling A."/>
            <person name="Lombard V."/>
            <person name="Lucas S."/>
            <person name="Lundell T."/>
            <person name="Martin R."/>
            <person name="McLaughlin D.J."/>
            <person name="Morgenstern I."/>
            <person name="Morin E."/>
            <person name="Murat C."/>
            <person name="Nagy L.G."/>
            <person name="Nolan M."/>
            <person name="Ohm R.A."/>
            <person name="Patyshakuliyeva A."/>
            <person name="Rokas A."/>
            <person name="Ruiz-Duenas F.J."/>
            <person name="Sabat G."/>
            <person name="Salamov A."/>
            <person name="Samejima M."/>
            <person name="Schmutz J."/>
            <person name="Slot J.C."/>
            <person name="St John F."/>
            <person name="Stenlid J."/>
            <person name="Sun H."/>
            <person name="Sun S."/>
            <person name="Syed K."/>
            <person name="Tsang A."/>
            <person name="Wiebenga A."/>
            <person name="Young D."/>
            <person name="Pisabarro A."/>
            <person name="Eastwood D.C."/>
            <person name="Martin F."/>
            <person name="Cullen D."/>
            <person name="Grigoriev I.V."/>
            <person name="Hibbett D.S."/>
        </authorList>
    </citation>
    <scope>NUCLEOTIDE SEQUENCE [LARGE SCALE GENOMIC DNA]</scope>
    <source>
        <strain evidence="4">FP-91666</strain>
    </source>
</reference>
<dbReference type="InterPro" id="IPR001107">
    <property type="entry name" value="Band_7"/>
</dbReference>
<dbReference type="GeneID" id="18807498"/>
<dbReference type="RefSeq" id="XP_007310484.1">
    <property type="nucleotide sequence ID" value="XM_007310422.1"/>
</dbReference>
<sequence length="465" mass="50390">MSSLAVARSQACMARRLTSGTVAGVARPASRLPLERGFFTIIHQGHEAWRLRLGRDPVHLEPGLRIAIPLYHTIVNLDMRESSIQIPKLPGYTADNVPVTCSGSLFYRVQDSYKACFAVSDVHENITKIGQSAMRSVLGSFSYDQVISDRNGLNKQLNVVIGNTISNWGVECSRFEVQTFQPANREVERQLELQMEAERNRRKQLLDTQAQVNVAEGHKQRVILESEGHLVAKANEAEATYNVIVREAEARNKQSILEASALSKQVAELASSLTSSPDISPSPAQRQMALSALLSLARLEQLKAIANGEGNSTYFFGDKASLGSKMLEEYGVDFAEKIKAAAQTVSVRSGGAASPGTGGQKQPAQATDTKLTKSSTTPENPASPRQHTDLTNADSTQAGDKEDGLESLAADVGELVDEAQALANRGVRLAADKMVDSDKSPMELISDMFKDVPEQATNKAKPETL</sequence>
<proteinExistence type="predicted"/>
<keyword evidence="4" id="KW-1185">Reference proteome</keyword>
<dbReference type="Pfam" id="PF01145">
    <property type="entry name" value="Band_7"/>
    <property type="match status" value="1"/>
</dbReference>
<dbReference type="CDD" id="cd08829">
    <property type="entry name" value="SPFH_paraslipin"/>
    <property type="match status" value="1"/>
</dbReference>
<feature type="compositionally biased region" description="Polar residues" evidence="1">
    <location>
        <begin position="360"/>
        <end position="398"/>
    </location>
</feature>
<accession>R7RY66</accession>
<dbReference type="Proteomes" id="UP000053927">
    <property type="component" value="Unassembled WGS sequence"/>
</dbReference>
<evidence type="ECO:0000256" key="1">
    <source>
        <dbReference type="SAM" id="MobiDB-lite"/>
    </source>
</evidence>
<organism evidence="3 4">
    <name type="scientific">Stereum hirsutum (strain FP-91666)</name>
    <name type="common">White-rot fungus</name>
    <dbReference type="NCBI Taxonomy" id="721885"/>
    <lineage>
        <taxon>Eukaryota</taxon>
        <taxon>Fungi</taxon>
        <taxon>Dikarya</taxon>
        <taxon>Basidiomycota</taxon>
        <taxon>Agaricomycotina</taxon>
        <taxon>Agaricomycetes</taxon>
        <taxon>Russulales</taxon>
        <taxon>Stereaceae</taxon>
        <taxon>Stereum</taxon>
    </lineage>
</organism>
<feature type="region of interest" description="Disordered" evidence="1">
    <location>
        <begin position="349"/>
        <end position="403"/>
    </location>
</feature>
<dbReference type="PRINTS" id="PR00721">
    <property type="entry name" value="STOMATIN"/>
</dbReference>
<dbReference type="SUPFAM" id="SSF117892">
    <property type="entry name" value="Band 7/SPFH domain"/>
    <property type="match status" value="1"/>
</dbReference>
<dbReference type="EMBL" id="JH687398">
    <property type="protein sequence ID" value="EIM80346.1"/>
    <property type="molecule type" value="Genomic_DNA"/>
</dbReference>
<gene>
    <name evidence="3" type="ORF">STEHIDRAFT_87309</name>
</gene>
<name>R7RY66_STEHR</name>
<dbReference type="InterPro" id="IPR036013">
    <property type="entry name" value="Band_7/SPFH_dom_sf"/>
</dbReference>
<dbReference type="eggNOG" id="KOG2620">
    <property type="taxonomic scope" value="Eukaryota"/>
</dbReference>
<evidence type="ECO:0000313" key="4">
    <source>
        <dbReference type="Proteomes" id="UP000053927"/>
    </source>
</evidence>
<protein>
    <recommendedName>
        <fullName evidence="2">Band 7 domain-containing protein</fullName>
    </recommendedName>
</protein>
<dbReference type="Gene3D" id="3.30.479.30">
    <property type="entry name" value="Band 7 domain"/>
    <property type="match status" value="1"/>
</dbReference>
<dbReference type="AlphaFoldDB" id="R7RY66"/>